<protein>
    <submittedName>
        <fullName evidence="1">Uncharacterized protein</fullName>
    </submittedName>
</protein>
<dbReference type="RefSeq" id="WP_090966340.1">
    <property type="nucleotide sequence ID" value="NZ_FOOA01000027.1"/>
</dbReference>
<dbReference type="OrthoDB" id="7907282at2"/>
<evidence type="ECO:0000313" key="2">
    <source>
        <dbReference type="Proteomes" id="UP000531216"/>
    </source>
</evidence>
<evidence type="ECO:0000313" key="1">
    <source>
        <dbReference type="EMBL" id="MBB3937641.1"/>
    </source>
</evidence>
<proteinExistence type="predicted"/>
<accession>A0A7W6BTB5</accession>
<sequence length="110" mass="12315">MSGRYRPNEPTCPISLELLALLMRSSDERVAEMADAMPLRHRAELAIHCVARTHLRRIALTVAARCPEQALWEVGGRVGLALSEQCRDRAAFDREPGQIVRRKVSLARVA</sequence>
<reference evidence="1 2" key="1">
    <citation type="submission" date="2020-08" db="EMBL/GenBank/DDBJ databases">
        <title>Genomic Encyclopedia of Type Strains, Phase IV (KMG-IV): sequencing the most valuable type-strain genomes for metagenomic binning, comparative biology and taxonomic classification.</title>
        <authorList>
            <person name="Goeker M."/>
        </authorList>
    </citation>
    <scope>NUCLEOTIDE SEQUENCE [LARGE SCALE GENOMIC DNA]</scope>
    <source>
        <strain evidence="1 2">DSM 25024</strain>
    </source>
</reference>
<dbReference type="Proteomes" id="UP000531216">
    <property type="component" value="Unassembled WGS sequence"/>
</dbReference>
<gene>
    <name evidence="1" type="ORF">GGR05_003808</name>
</gene>
<keyword evidence="2" id="KW-1185">Reference proteome</keyword>
<dbReference type="AlphaFoldDB" id="A0A7W6BTB5"/>
<organism evidence="1 2">
    <name type="scientific">Aureimonas phyllosphaerae</name>
    <dbReference type="NCBI Taxonomy" id="1166078"/>
    <lineage>
        <taxon>Bacteria</taxon>
        <taxon>Pseudomonadati</taxon>
        <taxon>Pseudomonadota</taxon>
        <taxon>Alphaproteobacteria</taxon>
        <taxon>Hyphomicrobiales</taxon>
        <taxon>Aurantimonadaceae</taxon>
        <taxon>Aureimonas</taxon>
    </lineage>
</organism>
<name>A0A7W6BTB5_9HYPH</name>
<comment type="caution">
    <text evidence="1">The sequence shown here is derived from an EMBL/GenBank/DDBJ whole genome shotgun (WGS) entry which is preliminary data.</text>
</comment>
<dbReference type="EMBL" id="JACIDO010000010">
    <property type="protein sequence ID" value="MBB3937641.1"/>
    <property type="molecule type" value="Genomic_DNA"/>
</dbReference>